<dbReference type="Proteomes" id="UP000765509">
    <property type="component" value="Unassembled WGS sequence"/>
</dbReference>
<accession>A0A9Q3K407</accession>
<name>A0A9Q3K407_9BASI</name>
<evidence type="ECO:0000313" key="1">
    <source>
        <dbReference type="EMBL" id="MBW0574508.1"/>
    </source>
</evidence>
<comment type="caution">
    <text evidence="1">The sequence shown here is derived from an EMBL/GenBank/DDBJ whole genome shotgun (WGS) entry which is preliminary data.</text>
</comment>
<dbReference type="AlphaFoldDB" id="A0A9Q3K407"/>
<evidence type="ECO:0000313" key="2">
    <source>
        <dbReference type="Proteomes" id="UP000765509"/>
    </source>
</evidence>
<reference evidence="1" key="1">
    <citation type="submission" date="2021-03" db="EMBL/GenBank/DDBJ databases">
        <title>Draft genome sequence of rust myrtle Austropuccinia psidii MF-1, a brazilian biotype.</title>
        <authorList>
            <person name="Quecine M.C."/>
            <person name="Pachon D.M.R."/>
            <person name="Bonatelli M.L."/>
            <person name="Correr F.H."/>
            <person name="Franceschini L.M."/>
            <person name="Leite T.F."/>
            <person name="Margarido G.R.A."/>
            <person name="Almeida C.A."/>
            <person name="Ferrarezi J.A."/>
            <person name="Labate C.A."/>
        </authorList>
    </citation>
    <scope>NUCLEOTIDE SEQUENCE</scope>
    <source>
        <strain evidence="1">MF-1</strain>
    </source>
</reference>
<sequence length="161" mass="17837">MDDQNPLLTFNIPNSTSSDSLSVEVGGMQYLGSCLSFNKVPLAPKSNQIQEGSSITSKDISTPTLTGLVDNILQLMIAFNWVRVHTKVDSKATQKIGKQLVKQVKNPLQALVTIKDHMKAERPYYNMIEAFLTRGVQERLVCSADYHISLAKATLKLLEIT</sequence>
<dbReference type="EMBL" id="AVOT02094344">
    <property type="protein sequence ID" value="MBW0574508.1"/>
    <property type="molecule type" value="Genomic_DNA"/>
</dbReference>
<proteinExistence type="predicted"/>
<keyword evidence="2" id="KW-1185">Reference proteome</keyword>
<organism evidence="1 2">
    <name type="scientific">Austropuccinia psidii MF-1</name>
    <dbReference type="NCBI Taxonomy" id="1389203"/>
    <lineage>
        <taxon>Eukaryota</taxon>
        <taxon>Fungi</taxon>
        <taxon>Dikarya</taxon>
        <taxon>Basidiomycota</taxon>
        <taxon>Pucciniomycotina</taxon>
        <taxon>Pucciniomycetes</taxon>
        <taxon>Pucciniales</taxon>
        <taxon>Sphaerophragmiaceae</taxon>
        <taxon>Austropuccinia</taxon>
    </lineage>
</organism>
<gene>
    <name evidence="1" type="ORF">O181_114223</name>
</gene>
<protein>
    <submittedName>
        <fullName evidence="1">Uncharacterized protein</fullName>
    </submittedName>
</protein>